<feature type="transmembrane region" description="Helical" evidence="8">
    <location>
        <begin position="54"/>
        <end position="83"/>
    </location>
</feature>
<dbReference type="CDD" id="cd06579">
    <property type="entry name" value="TM_PBP1_transp_AraH_like"/>
    <property type="match status" value="1"/>
</dbReference>
<keyword evidence="6 8" id="KW-1133">Transmembrane helix</keyword>
<gene>
    <name evidence="9" type="ORF">ATC1_11116</name>
</gene>
<dbReference type="STRING" id="1678840.ATC1_11116"/>
<keyword evidence="2" id="KW-0813">Transport</keyword>
<evidence type="ECO:0000313" key="9">
    <source>
        <dbReference type="EMBL" id="GAP39196.1"/>
    </source>
</evidence>
<dbReference type="PANTHER" id="PTHR32196:SF21">
    <property type="entry name" value="ABC TRANSPORTER PERMEASE PROTEIN YPHD-RELATED"/>
    <property type="match status" value="1"/>
</dbReference>
<feature type="transmembrane region" description="Helical" evidence="8">
    <location>
        <begin position="116"/>
        <end position="136"/>
    </location>
</feature>
<reference evidence="9" key="1">
    <citation type="journal article" date="2015" name="Genome Announc.">
        <title>Draft Genome Sequence of Anaerolineae Strain TC1, a Novel Isolate from a Methanogenic Wastewater Treatment System.</title>
        <authorList>
            <person name="Matsuura N."/>
            <person name="Tourlousse D.M."/>
            <person name="Sun L."/>
            <person name="Toyonaga M."/>
            <person name="Kuroda K."/>
            <person name="Ohashi A."/>
            <person name="Cruz R."/>
            <person name="Yamaguchi T."/>
            <person name="Sekiguchi Y."/>
        </authorList>
    </citation>
    <scope>NUCLEOTIDE SEQUENCE [LARGE SCALE GENOMIC DNA]</scope>
    <source>
        <strain evidence="9">TC1</strain>
    </source>
</reference>
<evidence type="ECO:0000256" key="1">
    <source>
        <dbReference type="ARBA" id="ARBA00004651"/>
    </source>
</evidence>
<dbReference type="PATRIC" id="fig|1678840.3.peg.140"/>
<sequence length="313" mass="32901">MKKNSFFQFLLNKRSLVILGFLLVCAGVFTREFFTVSNLTNVMLQIATDGIIAVGATFVIISGGIDLSVGSLVALVSVITIILQTKFNTPIGIIVSIAAGISVGLLNGLLITRVGISPFVTTLGMMTLIKGIALAVSDSHSHSGIDPNFARLADYPIFGIPFAAIIFLLFVLAANAFLVKTSIGRGYYAVGGNPEASWLAGLNTNRYILMAYVFCSFCTAIGGILLTSRINTGSPIIAGDTGTTVVSAVLLGGTSMAGGIGTVYGTFIGVLILGVLKNMMNLMGIGGYYQTIFLGLLLVITVLADRTHFNQHK</sequence>
<evidence type="ECO:0000256" key="2">
    <source>
        <dbReference type="ARBA" id="ARBA00022448"/>
    </source>
</evidence>
<dbReference type="EMBL" id="DF968179">
    <property type="protein sequence ID" value="GAP39196.1"/>
    <property type="molecule type" value="Genomic_DNA"/>
</dbReference>
<protein>
    <submittedName>
        <fullName evidence="9">Ribose/xylose/arabinose/galactoside ABC-type transport system, permease component</fullName>
    </submittedName>
</protein>
<keyword evidence="5 8" id="KW-0812">Transmembrane</keyword>
<evidence type="ECO:0000256" key="3">
    <source>
        <dbReference type="ARBA" id="ARBA00022475"/>
    </source>
</evidence>
<keyword evidence="7 8" id="KW-0472">Membrane</keyword>
<keyword evidence="4" id="KW-0997">Cell inner membrane</keyword>
<evidence type="ECO:0000256" key="4">
    <source>
        <dbReference type="ARBA" id="ARBA00022519"/>
    </source>
</evidence>
<feature type="transmembrane region" description="Helical" evidence="8">
    <location>
        <begin position="287"/>
        <end position="304"/>
    </location>
</feature>
<name>A0A0K8P9A3_9CHLR</name>
<dbReference type="GO" id="GO:0005886">
    <property type="term" value="C:plasma membrane"/>
    <property type="evidence" value="ECO:0007669"/>
    <property type="project" value="UniProtKB-SubCell"/>
</dbReference>
<evidence type="ECO:0000313" key="10">
    <source>
        <dbReference type="Proteomes" id="UP000053370"/>
    </source>
</evidence>
<feature type="transmembrane region" description="Helical" evidence="8">
    <location>
        <begin position="207"/>
        <end position="227"/>
    </location>
</feature>
<dbReference type="InterPro" id="IPR001851">
    <property type="entry name" value="ABC_transp_permease"/>
</dbReference>
<evidence type="ECO:0000256" key="5">
    <source>
        <dbReference type="ARBA" id="ARBA00022692"/>
    </source>
</evidence>
<dbReference type="GO" id="GO:0022857">
    <property type="term" value="F:transmembrane transporter activity"/>
    <property type="evidence" value="ECO:0007669"/>
    <property type="project" value="InterPro"/>
</dbReference>
<keyword evidence="3" id="KW-1003">Cell membrane</keyword>
<evidence type="ECO:0000256" key="6">
    <source>
        <dbReference type="ARBA" id="ARBA00022989"/>
    </source>
</evidence>
<keyword evidence="10" id="KW-1185">Reference proteome</keyword>
<dbReference type="AlphaFoldDB" id="A0A0K8P9A3"/>
<dbReference type="OrthoDB" id="9808136at2"/>
<dbReference type="PANTHER" id="PTHR32196">
    <property type="entry name" value="ABC TRANSPORTER PERMEASE PROTEIN YPHD-RELATED-RELATED"/>
    <property type="match status" value="1"/>
</dbReference>
<feature type="transmembrane region" description="Helical" evidence="8">
    <location>
        <begin position="157"/>
        <end position="178"/>
    </location>
</feature>
<evidence type="ECO:0000256" key="8">
    <source>
        <dbReference type="SAM" id="Phobius"/>
    </source>
</evidence>
<feature type="transmembrane region" description="Helical" evidence="8">
    <location>
        <begin position="90"/>
        <end position="110"/>
    </location>
</feature>
<accession>A0A0K8P9A3</accession>
<organism evidence="9">
    <name type="scientific">Flexilinea flocculi</name>
    <dbReference type="NCBI Taxonomy" id="1678840"/>
    <lineage>
        <taxon>Bacteria</taxon>
        <taxon>Bacillati</taxon>
        <taxon>Chloroflexota</taxon>
        <taxon>Anaerolineae</taxon>
        <taxon>Anaerolineales</taxon>
        <taxon>Anaerolineaceae</taxon>
        <taxon>Flexilinea</taxon>
    </lineage>
</organism>
<dbReference type="RefSeq" id="WP_062277050.1">
    <property type="nucleotide sequence ID" value="NZ_DF968179.1"/>
</dbReference>
<feature type="transmembrane region" description="Helical" evidence="8">
    <location>
        <begin position="248"/>
        <end position="275"/>
    </location>
</feature>
<comment type="subcellular location">
    <subcellularLocation>
        <location evidence="1">Cell membrane</location>
        <topology evidence="1">Multi-pass membrane protein</topology>
    </subcellularLocation>
</comment>
<dbReference type="Proteomes" id="UP000053370">
    <property type="component" value="Unassembled WGS sequence"/>
</dbReference>
<evidence type="ECO:0000256" key="7">
    <source>
        <dbReference type="ARBA" id="ARBA00023136"/>
    </source>
</evidence>
<proteinExistence type="predicted"/>
<dbReference type="Pfam" id="PF02653">
    <property type="entry name" value="BPD_transp_2"/>
    <property type="match status" value="1"/>
</dbReference>